<keyword evidence="4" id="KW-0456">Lyase</keyword>
<feature type="domain" description="CENP-V/GFA" evidence="5">
    <location>
        <begin position="4"/>
        <end position="119"/>
    </location>
</feature>
<evidence type="ECO:0000313" key="6">
    <source>
        <dbReference type="EMBL" id="SHH78227.1"/>
    </source>
</evidence>
<reference evidence="6 7" key="1">
    <citation type="submission" date="2016-11" db="EMBL/GenBank/DDBJ databases">
        <authorList>
            <person name="Jaros S."/>
            <person name="Januszkiewicz K."/>
            <person name="Wedrychowicz H."/>
        </authorList>
    </citation>
    <scope>NUCLEOTIDE SEQUENCE [LARGE SCALE GENOMIC DNA]</scope>
    <source>
        <strain evidence="6 7">DSM 16917</strain>
    </source>
</reference>
<comment type="similarity">
    <text evidence="1">Belongs to the Gfa family.</text>
</comment>
<dbReference type="EMBL" id="FQXG01000004">
    <property type="protein sequence ID" value="SHH78227.1"/>
    <property type="molecule type" value="Genomic_DNA"/>
</dbReference>
<dbReference type="Proteomes" id="UP000184268">
    <property type="component" value="Unassembled WGS sequence"/>
</dbReference>
<evidence type="ECO:0000256" key="1">
    <source>
        <dbReference type="ARBA" id="ARBA00005495"/>
    </source>
</evidence>
<evidence type="ECO:0000259" key="5">
    <source>
        <dbReference type="PROSITE" id="PS51891"/>
    </source>
</evidence>
<gene>
    <name evidence="6" type="ORF">SAMN02745129_2961</name>
</gene>
<name>A0A1M5VSN2_9GAMM</name>
<dbReference type="Pfam" id="PF04828">
    <property type="entry name" value="GFA"/>
    <property type="match status" value="1"/>
</dbReference>
<evidence type="ECO:0000313" key="7">
    <source>
        <dbReference type="Proteomes" id="UP000184268"/>
    </source>
</evidence>
<dbReference type="AlphaFoldDB" id="A0A1M5VSN2"/>
<evidence type="ECO:0000256" key="4">
    <source>
        <dbReference type="ARBA" id="ARBA00023239"/>
    </source>
</evidence>
<keyword evidence="7" id="KW-1185">Reference proteome</keyword>
<evidence type="ECO:0000256" key="3">
    <source>
        <dbReference type="ARBA" id="ARBA00022833"/>
    </source>
</evidence>
<keyword evidence="2" id="KW-0479">Metal-binding</keyword>
<proteinExistence type="inferred from homology"/>
<dbReference type="RefSeq" id="WP_067657132.1">
    <property type="nucleotide sequence ID" value="NZ_FQXG01000004.1"/>
</dbReference>
<dbReference type="GO" id="GO:0016846">
    <property type="term" value="F:carbon-sulfur lyase activity"/>
    <property type="evidence" value="ECO:0007669"/>
    <property type="project" value="InterPro"/>
</dbReference>
<accession>A0A1M5VSN2</accession>
<dbReference type="GO" id="GO:0046872">
    <property type="term" value="F:metal ion binding"/>
    <property type="evidence" value="ECO:0007669"/>
    <property type="project" value="UniProtKB-KW"/>
</dbReference>
<dbReference type="PANTHER" id="PTHR33337:SF40">
    <property type="entry name" value="CENP-V_GFA DOMAIN-CONTAINING PROTEIN-RELATED"/>
    <property type="match status" value="1"/>
</dbReference>
<dbReference type="PROSITE" id="PS51891">
    <property type="entry name" value="CENP_V_GFA"/>
    <property type="match status" value="1"/>
</dbReference>
<dbReference type="STRING" id="299255.SAMN02745129_2961"/>
<sequence>MKTLNGSCLCGAIQFRVADAFDYVGNCHCSECRKFSGSDYAPAGGLSAEHFAFIQGEETVRYYEKSPATTLAFCPTCGSSLFSIKSDTGRYNIRLGALDDTPSQKPSFHIHVDSKAPWLTINDKLTRYPGHPESL</sequence>
<dbReference type="SUPFAM" id="SSF51316">
    <property type="entry name" value="Mss4-like"/>
    <property type="match status" value="1"/>
</dbReference>
<keyword evidence="3" id="KW-0862">Zinc</keyword>
<dbReference type="OrthoDB" id="9786619at2"/>
<evidence type="ECO:0000256" key="2">
    <source>
        <dbReference type="ARBA" id="ARBA00022723"/>
    </source>
</evidence>
<protein>
    <submittedName>
        <fullName evidence="6">Uncharacterized conserved protein</fullName>
    </submittedName>
</protein>
<dbReference type="InterPro" id="IPR011057">
    <property type="entry name" value="Mss4-like_sf"/>
</dbReference>
<dbReference type="InterPro" id="IPR006913">
    <property type="entry name" value="CENP-V/GFA"/>
</dbReference>
<organism evidence="6 7">
    <name type="scientific">Ferrimonas marina</name>
    <dbReference type="NCBI Taxonomy" id="299255"/>
    <lineage>
        <taxon>Bacteria</taxon>
        <taxon>Pseudomonadati</taxon>
        <taxon>Pseudomonadota</taxon>
        <taxon>Gammaproteobacteria</taxon>
        <taxon>Alteromonadales</taxon>
        <taxon>Ferrimonadaceae</taxon>
        <taxon>Ferrimonas</taxon>
    </lineage>
</organism>
<dbReference type="PANTHER" id="PTHR33337">
    <property type="entry name" value="GFA DOMAIN-CONTAINING PROTEIN"/>
    <property type="match status" value="1"/>
</dbReference>
<dbReference type="Gene3D" id="3.90.1590.10">
    <property type="entry name" value="glutathione-dependent formaldehyde- activating enzyme (gfa)"/>
    <property type="match status" value="1"/>
</dbReference>